<comment type="caution">
    <text evidence="3">The sequence shown here is derived from an EMBL/GenBank/DDBJ whole genome shotgun (WGS) entry which is preliminary data.</text>
</comment>
<dbReference type="InterPro" id="IPR025286">
    <property type="entry name" value="MOFRL_assoc_dom"/>
</dbReference>
<feature type="domain" description="MOFRL-associated" evidence="2">
    <location>
        <begin position="11"/>
        <end position="256"/>
    </location>
</feature>
<dbReference type="Gene3D" id="3.40.1480.10">
    <property type="entry name" value="MOFRL domain"/>
    <property type="match status" value="1"/>
</dbReference>
<dbReference type="Pfam" id="PF13660">
    <property type="entry name" value="DUF4147"/>
    <property type="match status" value="1"/>
</dbReference>
<sequence length="460" mass="50206">MNAMDELQQQALSIFEDALAACDIDRAFDRHLHFEGKTLVLDDDGEGNTRRIDLGNYKRLIVISFGKAGASMLAALMRRIPEGLDLRGLCSSPELPESKYRHFKFFTGGHPLPNQDSLAAGREALDILRKIRKETFVLYLISGGGSAMLETALDKQIPMEDIRAFHETLVASGATIGEVNTVRRFFSGVKGGRLAQAAGDSDKLTLLLADVPLREMEAVASSPTLPNQTPLSACEEVLERYQLLEVFPASVRRFFEELRAGKWPLPPSAENSAFHNADFRVLLSNHDFVDAAQKAAEELGYAVTVDNSCDDWEYEAASRYLLDRFHALRLQSAKTCLISSGELSVKLPAEHGCGGRNQQFALTCAFDLARFEGLPMAALSAGSDGIDGNSPAAGAMADTTTLARARQQNFDPEGHRRHFDACPLFTAIGDSIVTGPTGNNLRDLRIFLAASQPGVNESDR</sequence>
<evidence type="ECO:0000313" key="3">
    <source>
        <dbReference type="EMBL" id="HGY94817.1"/>
    </source>
</evidence>
<dbReference type="PANTHER" id="PTHR12227:SF0">
    <property type="entry name" value="GLYCERATE KINASE"/>
    <property type="match status" value="1"/>
</dbReference>
<protein>
    <submittedName>
        <fullName evidence="3">DUF4147 domain-containing protein</fullName>
    </submittedName>
</protein>
<dbReference type="AlphaFoldDB" id="A0A7V5CTQ0"/>
<name>A0A7V5CTQ0_9BACT</name>
<dbReference type="PANTHER" id="PTHR12227">
    <property type="entry name" value="GLYCERATE KINASE"/>
    <property type="match status" value="1"/>
</dbReference>
<evidence type="ECO:0000259" key="1">
    <source>
        <dbReference type="Pfam" id="PF05161"/>
    </source>
</evidence>
<evidence type="ECO:0000259" key="2">
    <source>
        <dbReference type="Pfam" id="PF13660"/>
    </source>
</evidence>
<reference evidence="3" key="1">
    <citation type="journal article" date="2020" name="mSystems">
        <title>Genome- and Community-Level Interaction Insights into Carbon Utilization and Element Cycling Functions of Hydrothermarchaeota in Hydrothermal Sediment.</title>
        <authorList>
            <person name="Zhou Z."/>
            <person name="Liu Y."/>
            <person name="Xu W."/>
            <person name="Pan J."/>
            <person name="Luo Z.H."/>
            <person name="Li M."/>
        </authorList>
    </citation>
    <scope>NUCLEOTIDE SEQUENCE [LARGE SCALE GENOMIC DNA]</scope>
    <source>
        <strain evidence="3">SpSt-855</strain>
    </source>
</reference>
<organism evidence="3">
    <name type="scientific">Acidobacterium capsulatum</name>
    <dbReference type="NCBI Taxonomy" id="33075"/>
    <lineage>
        <taxon>Bacteria</taxon>
        <taxon>Pseudomonadati</taxon>
        <taxon>Acidobacteriota</taxon>
        <taxon>Terriglobia</taxon>
        <taxon>Terriglobales</taxon>
        <taxon>Acidobacteriaceae</taxon>
        <taxon>Acidobacterium</taxon>
    </lineage>
</organism>
<dbReference type="SUPFAM" id="SSF82544">
    <property type="entry name" value="GckA/TtuD-like"/>
    <property type="match status" value="1"/>
</dbReference>
<dbReference type="InterPro" id="IPR037035">
    <property type="entry name" value="GK-like_C_sf"/>
</dbReference>
<dbReference type="GO" id="GO:0005737">
    <property type="term" value="C:cytoplasm"/>
    <property type="evidence" value="ECO:0007669"/>
    <property type="project" value="TreeGrafter"/>
</dbReference>
<dbReference type="Gene3D" id="3.40.50.10180">
    <property type="entry name" value="Glycerate kinase, MOFRL-like N-terminal domain"/>
    <property type="match status" value="1"/>
</dbReference>
<gene>
    <name evidence="3" type="ORF">ENW50_09080</name>
</gene>
<dbReference type="InterPro" id="IPR039760">
    <property type="entry name" value="MOFRL_protein"/>
</dbReference>
<feature type="domain" description="MOFRL" evidence="1">
    <location>
        <begin position="335"/>
        <end position="443"/>
    </location>
</feature>
<dbReference type="Pfam" id="PF05161">
    <property type="entry name" value="MOFRL"/>
    <property type="match status" value="1"/>
</dbReference>
<accession>A0A7V5CTQ0</accession>
<dbReference type="GO" id="GO:0008887">
    <property type="term" value="F:glycerate kinase activity"/>
    <property type="evidence" value="ECO:0007669"/>
    <property type="project" value="InterPro"/>
</dbReference>
<dbReference type="InterPro" id="IPR007835">
    <property type="entry name" value="MOFRL"/>
</dbReference>
<proteinExistence type="predicted"/>
<dbReference type="InterPro" id="IPR038614">
    <property type="entry name" value="GK_N_sf"/>
</dbReference>
<dbReference type="EMBL" id="DTKL01000058">
    <property type="protein sequence ID" value="HGY94817.1"/>
    <property type="molecule type" value="Genomic_DNA"/>
</dbReference>